<reference evidence="11 13" key="2">
    <citation type="journal article" date="2008" name="Bioinformatics">
        <title>Assembly reconciliation.</title>
        <authorList>
            <person name="Zimin A.V."/>
            <person name="Smith D.R."/>
            <person name="Sutton G."/>
            <person name="Yorke J.A."/>
        </authorList>
    </citation>
    <scope>NUCLEOTIDE SEQUENCE [LARGE SCALE GENOMIC DNA]</scope>
    <source>
        <strain evidence="11 13">TSC#14021-0224.01</strain>
    </source>
</reference>
<dbReference type="Gene3D" id="3.30.200.20">
    <property type="entry name" value="Phosphorylase Kinase, domain 1"/>
    <property type="match status" value="1"/>
</dbReference>
<evidence type="ECO:0000256" key="5">
    <source>
        <dbReference type="PROSITE-ProRule" id="PRU10141"/>
    </source>
</evidence>
<evidence type="ECO:0000313" key="13">
    <source>
        <dbReference type="Proteomes" id="UP000008711"/>
    </source>
</evidence>
<feature type="signal peptide" evidence="8">
    <location>
        <begin position="1"/>
        <end position="23"/>
    </location>
</feature>
<dbReference type="InterPro" id="IPR055162">
    <property type="entry name" value="RET_CRD"/>
</dbReference>
<dbReference type="PROSITE" id="PS00107">
    <property type="entry name" value="PROTEIN_KINASE_ATP"/>
    <property type="match status" value="1"/>
</dbReference>
<dbReference type="GO" id="GO:0050773">
    <property type="term" value="P:regulation of dendrite development"/>
    <property type="evidence" value="ECO:0007669"/>
    <property type="project" value="EnsemblMetazoa"/>
</dbReference>
<dbReference type="PANTHER" id="PTHR24416">
    <property type="entry name" value="TYROSINE-PROTEIN KINASE RECEPTOR"/>
    <property type="match status" value="1"/>
</dbReference>
<dbReference type="HOGENOM" id="CLU_004130_1_0_1"/>
<dbReference type="Gene3D" id="1.10.510.10">
    <property type="entry name" value="Transferase(Phosphotransferase) domain 1"/>
    <property type="match status" value="1"/>
</dbReference>
<dbReference type="GO" id="GO:0016358">
    <property type="term" value="P:dendrite development"/>
    <property type="evidence" value="ECO:0007669"/>
    <property type="project" value="EnsemblMetazoa"/>
</dbReference>
<dbReference type="InterPro" id="IPR001245">
    <property type="entry name" value="Ser-Thr/Tyr_kinase_cat_dom"/>
</dbReference>
<feature type="region of interest" description="Disordered" evidence="6">
    <location>
        <begin position="649"/>
        <end position="676"/>
    </location>
</feature>
<reference evidence="11 13" key="1">
    <citation type="journal article" date="2007" name="Nature">
        <title>Evolution of genes and genomes on the Drosophila phylogeny.</title>
        <authorList>
            <consortium name="Drosophila 12 Genomes Consortium"/>
            <person name="Clark A.G."/>
            <person name="Eisen M.B."/>
            <person name="Smith D.R."/>
            <person name="Bergman C.M."/>
            <person name="Oliver B."/>
            <person name="Markow T.A."/>
            <person name="Kaufman T.C."/>
            <person name="Kellis M."/>
            <person name="Gelbart W."/>
            <person name="Iyer V.N."/>
            <person name="Pollard D.A."/>
            <person name="Sackton T.B."/>
            <person name="Larracuente A.M."/>
            <person name="Singh N.D."/>
            <person name="Abad J.P."/>
            <person name="Abt D.N."/>
            <person name="Adryan B."/>
            <person name="Aguade M."/>
            <person name="Akashi H."/>
            <person name="Anderson W.W."/>
            <person name="Aquadro C.F."/>
            <person name="Ardell D.H."/>
            <person name="Arguello R."/>
            <person name="Artieri C.G."/>
            <person name="Barbash D.A."/>
            <person name="Barker D."/>
            <person name="Barsanti P."/>
            <person name="Batterham P."/>
            <person name="Batzoglou S."/>
            <person name="Begun D."/>
            <person name="Bhutkar A."/>
            <person name="Blanco E."/>
            <person name="Bosak S.A."/>
            <person name="Bradley R.K."/>
            <person name="Brand A.D."/>
            <person name="Brent M.R."/>
            <person name="Brooks A.N."/>
            <person name="Brown R.H."/>
            <person name="Butlin R.K."/>
            <person name="Caggese C."/>
            <person name="Calvi B.R."/>
            <person name="Bernardo de Carvalho A."/>
            <person name="Caspi A."/>
            <person name="Castrezana S."/>
            <person name="Celniker S.E."/>
            <person name="Chang J.L."/>
            <person name="Chapple C."/>
            <person name="Chatterji S."/>
            <person name="Chinwalla A."/>
            <person name="Civetta A."/>
            <person name="Clifton S.W."/>
            <person name="Comeron J.M."/>
            <person name="Costello J.C."/>
            <person name="Coyne J.A."/>
            <person name="Daub J."/>
            <person name="David R.G."/>
            <person name="Delcher A.L."/>
            <person name="Delehaunty K."/>
            <person name="Do C.B."/>
            <person name="Ebling H."/>
            <person name="Edwards K."/>
            <person name="Eickbush T."/>
            <person name="Evans J.D."/>
            <person name="Filipski A."/>
            <person name="Findeiss S."/>
            <person name="Freyhult E."/>
            <person name="Fulton L."/>
            <person name="Fulton R."/>
            <person name="Garcia A.C."/>
            <person name="Gardiner A."/>
            <person name="Garfield D.A."/>
            <person name="Garvin B.E."/>
            <person name="Gibson G."/>
            <person name="Gilbert D."/>
            <person name="Gnerre S."/>
            <person name="Godfrey J."/>
            <person name="Good R."/>
            <person name="Gotea V."/>
            <person name="Gravely B."/>
            <person name="Greenberg A.J."/>
            <person name="Griffiths-Jones S."/>
            <person name="Gross S."/>
            <person name="Guigo R."/>
            <person name="Gustafson E.A."/>
            <person name="Haerty W."/>
            <person name="Hahn M.W."/>
            <person name="Halligan D.L."/>
            <person name="Halpern A.L."/>
            <person name="Halter G.M."/>
            <person name="Han M.V."/>
            <person name="Heger A."/>
            <person name="Hillier L."/>
            <person name="Hinrichs A.S."/>
            <person name="Holmes I."/>
            <person name="Hoskins R.A."/>
            <person name="Hubisz M.J."/>
            <person name="Hultmark D."/>
            <person name="Huntley M.A."/>
            <person name="Jaffe D.B."/>
            <person name="Jagadeeshan S."/>
            <person name="Jeck W.R."/>
            <person name="Johnson J."/>
            <person name="Jones C.D."/>
            <person name="Jordan W.C."/>
            <person name="Karpen G.H."/>
            <person name="Kataoka E."/>
            <person name="Keightley P.D."/>
            <person name="Kheradpour P."/>
            <person name="Kirkness E.F."/>
            <person name="Koerich L.B."/>
            <person name="Kristiansen K."/>
            <person name="Kudrna D."/>
            <person name="Kulathinal R.J."/>
            <person name="Kumar S."/>
            <person name="Kwok R."/>
            <person name="Lander E."/>
            <person name="Langley C.H."/>
            <person name="Lapoint R."/>
            <person name="Lazzaro B.P."/>
            <person name="Lee S.J."/>
            <person name="Levesque L."/>
            <person name="Li R."/>
            <person name="Lin C.F."/>
            <person name="Lin M.F."/>
            <person name="Lindblad-Toh K."/>
            <person name="Llopart A."/>
            <person name="Long M."/>
            <person name="Low L."/>
            <person name="Lozovsky E."/>
            <person name="Lu J."/>
            <person name="Luo M."/>
            <person name="Machado C.A."/>
            <person name="Makalowski W."/>
            <person name="Marzo M."/>
            <person name="Matsuda M."/>
            <person name="Matzkin L."/>
            <person name="McAllister B."/>
            <person name="McBride C.S."/>
            <person name="McKernan B."/>
            <person name="McKernan K."/>
            <person name="Mendez-Lago M."/>
            <person name="Minx P."/>
            <person name="Mollenhauer M.U."/>
            <person name="Montooth K."/>
            <person name="Mount S.M."/>
            <person name="Mu X."/>
            <person name="Myers E."/>
            <person name="Negre B."/>
            <person name="Newfeld S."/>
            <person name="Nielsen R."/>
            <person name="Noor M.A."/>
            <person name="O'Grady P."/>
            <person name="Pachter L."/>
            <person name="Papaceit M."/>
            <person name="Parisi M.J."/>
            <person name="Parisi M."/>
            <person name="Parts L."/>
            <person name="Pedersen J.S."/>
            <person name="Pesole G."/>
            <person name="Phillippy A.M."/>
            <person name="Ponting C.P."/>
            <person name="Pop M."/>
            <person name="Porcelli D."/>
            <person name="Powell J.R."/>
            <person name="Prohaska S."/>
            <person name="Pruitt K."/>
            <person name="Puig M."/>
            <person name="Quesneville H."/>
            <person name="Ram K.R."/>
            <person name="Rand D."/>
            <person name="Rasmussen M.D."/>
            <person name="Reed L.K."/>
            <person name="Reenan R."/>
            <person name="Reily A."/>
            <person name="Remington K.A."/>
            <person name="Rieger T.T."/>
            <person name="Ritchie M.G."/>
            <person name="Robin C."/>
            <person name="Rogers Y.H."/>
            <person name="Rohde C."/>
            <person name="Rozas J."/>
            <person name="Rubenfield M.J."/>
            <person name="Ruiz A."/>
            <person name="Russo S."/>
            <person name="Salzberg S.L."/>
            <person name="Sanchez-Gracia A."/>
            <person name="Saranga D.J."/>
            <person name="Sato H."/>
            <person name="Schaeffer S.W."/>
            <person name="Schatz M.C."/>
            <person name="Schlenke T."/>
            <person name="Schwartz R."/>
            <person name="Segarra C."/>
            <person name="Singh R.S."/>
            <person name="Sirot L."/>
            <person name="Sirota M."/>
            <person name="Sisneros N.B."/>
            <person name="Smith C.D."/>
            <person name="Smith T.F."/>
            <person name="Spieth J."/>
            <person name="Stage D.E."/>
            <person name="Stark A."/>
            <person name="Stephan W."/>
            <person name="Strausberg R.L."/>
            <person name="Strempel S."/>
            <person name="Sturgill D."/>
            <person name="Sutton G."/>
            <person name="Sutton G.G."/>
            <person name="Tao W."/>
            <person name="Teichmann S."/>
            <person name="Tobari Y.N."/>
            <person name="Tomimura Y."/>
            <person name="Tsolas J.M."/>
            <person name="Valente V.L."/>
            <person name="Venter E."/>
            <person name="Venter J.C."/>
            <person name="Vicario S."/>
            <person name="Vieira F.G."/>
            <person name="Vilella A.J."/>
            <person name="Villasante A."/>
            <person name="Walenz B."/>
            <person name="Wang J."/>
            <person name="Wasserman M."/>
            <person name="Watts T."/>
            <person name="Wilson D."/>
            <person name="Wilson R.K."/>
            <person name="Wing R.A."/>
            <person name="Wolfner M.F."/>
            <person name="Wong A."/>
            <person name="Wong G.K."/>
            <person name="Wu C.I."/>
            <person name="Wu G."/>
            <person name="Yamamoto D."/>
            <person name="Yang H.P."/>
            <person name="Yang S.P."/>
            <person name="Yorke J.A."/>
            <person name="Yoshida K."/>
            <person name="Zdobnov E."/>
            <person name="Zhang P."/>
            <person name="Zhang Y."/>
            <person name="Zimin A.V."/>
            <person name="Baldwin J."/>
            <person name="Abdouelleil A."/>
            <person name="Abdulkadir J."/>
            <person name="Abebe A."/>
            <person name="Abera B."/>
            <person name="Abreu J."/>
            <person name="Acer S.C."/>
            <person name="Aftuck L."/>
            <person name="Alexander A."/>
            <person name="An P."/>
            <person name="Anderson E."/>
            <person name="Anderson S."/>
            <person name="Arachi H."/>
            <person name="Azer M."/>
            <person name="Bachantsang P."/>
            <person name="Barry A."/>
            <person name="Bayul T."/>
            <person name="Berlin A."/>
            <person name="Bessette D."/>
            <person name="Bloom T."/>
            <person name="Blye J."/>
            <person name="Boguslavskiy L."/>
            <person name="Bonnet C."/>
            <person name="Boukhgalter B."/>
            <person name="Bourzgui I."/>
            <person name="Brown A."/>
            <person name="Cahill P."/>
            <person name="Channer S."/>
            <person name="Cheshatsang Y."/>
            <person name="Chuda L."/>
            <person name="Citroen M."/>
            <person name="Collymore A."/>
            <person name="Cooke P."/>
            <person name="Costello M."/>
            <person name="D'Aco K."/>
            <person name="Daza R."/>
            <person name="De Haan G."/>
            <person name="DeGray S."/>
            <person name="DeMaso C."/>
            <person name="Dhargay N."/>
            <person name="Dooley K."/>
            <person name="Dooley E."/>
            <person name="Doricent M."/>
            <person name="Dorje P."/>
            <person name="Dorjee K."/>
            <person name="Dupes A."/>
            <person name="Elong R."/>
            <person name="Falk J."/>
            <person name="Farina A."/>
            <person name="Faro S."/>
            <person name="Ferguson D."/>
            <person name="Fisher S."/>
            <person name="Foley C.D."/>
            <person name="Franke A."/>
            <person name="Friedrich D."/>
            <person name="Gadbois L."/>
            <person name="Gearin G."/>
            <person name="Gearin C.R."/>
            <person name="Giannoukos G."/>
            <person name="Goode T."/>
            <person name="Graham J."/>
            <person name="Grandbois E."/>
            <person name="Grewal S."/>
            <person name="Gyaltsen K."/>
            <person name="Hafez N."/>
            <person name="Hagos B."/>
            <person name="Hall J."/>
            <person name="Henson C."/>
            <person name="Hollinger A."/>
            <person name="Honan T."/>
            <person name="Huard M.D."/>
            <person name="Hughes L."/>
            <person name="Hurhula B."/>
            <person name="Husby M.E."/>
            <person name="Kamat A."/>
            <person name="Kanga B."/>
            <person name="Kashin S."/>
            <person name="Khazanovich D."/>
            <person name="Kisner P."/>
            <person name="Lance K."/>
            <person name="Lara M."/>
            <person name="Lee W."/>
            <person name="Lennon N."/>
            <person name="Letendre F."/>
            <person name="LeVine R."/>
            <person name="Lipovsky A."/>
            <person name="Liu X."/>
            <person name="Liu J."/>
            <person name="Liu S."/>
            <person name="Lokyitsang T."/>
            <person name="Lokyitsang Y."/>
            <person name="Lubonja R."/>
            <person name="Lui A."/>
            <person name="MacDonald P."/>
            <person name="Magnisalis V."/>
            <person name="Maru K."/>
            <person name="Matthews C."/>
            <person name="McCusker W."/>
            <person name="McDonough S."/>
            <person name="Mehta T."/>
            <person name="Meldrim J."/>
            <person name="Meneus L."/>
            <person name="Mihai O."/>
            <person name="Mihalev A."/>
            <person name="Mihova T."/>
            <person name="Mittelman R."/>
            <person name="Mlenga V."/>
            <person name="Montmayeur A."/>
            <person name="Mulrain L."/>
            <person name="Navidi A."/>
            <person name="Naylor J."/>
            <person name="Negash T."/>
            <person name="Nguyen T."/>
            <person name="Nguyen N."/>
            <person name="Nicol R."/>
            <person name="Norbu C."/>
            <person name="Norbu N."/>
            <person name="Novod N."/>
            <person name="O'Neill B."/>
            <person name="Osman S."/>
            <person name="Markiewicz E."/>
            <person name="Oyono O.L."/>
            <person name="Patti C."/>
            <person name="Phunkhang P."/>
            <person name="Pierre F."/>
            <person name="Priest M."/>
            <person name="Raghuraman S."/>
            <person name="Rege F."/>
            <person name="Reyes R."/>
            <person name="Rise C."/>
            <person name="Rogov P."/>
            <person name="Ross K."/>
            <person name="Ryan E."/>
            <person name="Settipalli S."/>
            <person name="Shea T."/>
            <person name="Sherpa N."/>
            <person name="Shi L."/>
            <person name="Shih D."/>
            <person name="Sparrow T."/>
            <person name="Spaulding J."/>
            <person name="Stalker J."/>
            <person name="Stange-Thomann N."/>
            <person name="Stavropoulos S."/>
            <person name="Stone C."/>
            <person name="Strader C."/>
            <person name="Tesfaye S."/>
            <person name="Thomson T."/>
            <person name="Thoulutsang Y."/>
            <person name="Thoulutsang D."/>
            <person name="Topham K."/>
            <person name="Topping I."/>
            <person name="Tsamla T."/>
            <person name="Vassiliev H."/>
            <person name="Vo A."/>
            <person name="Wangchuk T."/>
            <person name="Wangdi T."/>
            <person name="Weiand M."/>
            <person name="Wilkinson J."/>
            <person name="Wilson A."/>
            <person name="Yadav S."/>
            <person name="Young G."/>
            <person name="Yu Q."/>
            <person name="Zembek L."/>
            <person name="Zhong D."/>
            <person name="Zimmer A."/>
            <person name="Zwirko Z."/>
            <person name="Jaffe D.B."/>
            <person name="Alvarez P."/>
            <person name="Brockman W."/>
            <person name="Butler J."/>
            <person name="Chin C."/>
            <person name="Gnerre S."/>
            <person name="Grabherr M."/>
            <person name="Kleber M."/>
            <person name="Mauceli E."/>
            <person name="MacCallum I."/>
        </authorList>
    </citation>
    <scope>NUCLEOTIDE SEQUENCE [LARGE SCALE GENOMIC DNA]</scope>
    <source>
        <strain evidence="11 13">TSC#14021-0224.01</strain>
    </source>
</reference>
<dbReference type="GO" id="GO:0001954">
    <property type="term" value="P:positive regulation of cell-matrix adhesion"/>
    <property type="evidence" value="ECO:0007669"/>
    <property type="project" value="EnsemblMetazoa"/>
</dbReference>
<dbReference type="GO" id="GO:0005524">
    <property type="term" value="F:ATP binding"/>
    <property type="evidence" value="ECO:0007669"/>
    <property type="project" value="UniProtKB-UniRule"/>
</dbReference>
<dbReference type="InterPro" id="IPR020894">
    <property type="entry name" value="Cadherin_CS"/>
</dbReference>
<dbReference type="Pfam" id="PF07714">
    <property type="entry name" value="PK_Tyr_Ser-Thr"/>
    <property type="match status" value="1"/>
</dbReference>
<dbReference type="InterPro" id="IPR000719">
    <property type="entry name" value="Prot_kinase_dom"/>
</dbReference>
<gene>
    <name evidence="11" type="primary">Dere\GG21515</name>
    <name evidence="11" type="ORF">Dere_GG21515</name>
</gene>
<dbReference type="InterPro" id="IPR020635">
    <property type="entry name" value="Tyr_kinase_cat_dom"/>
</dbReference>
<keyword evidence="13" id="KW-1185">Reference proteome</keyword>
<evidence type="ECO:0000256" key="8">
    <source>
        <dbReference type="SAM" id="SignalP"/>
    </source>
</evidence>
<dbReference type="PROSITE" id="PS50268">
    <property type="entry name" value="CADHERIN_2"/>
    <property type="match status" value="1"/>
</dbReference>
<accession>B3NKT0</accession>
<dbReference type="SMART" id="SM00219">
    <property type="entry name" value="TyrKc"/>
    <property type="match status" value="1"/>
</dbReference>
<sequence>MVSTTIVFVTLLTVITLHSNCAAVDVYFPSTSVKFNLPINEESESIFSKIPLAQFQVLRMEDNRLASDFLYSLEQNPLLRINSSSGEIYMRTDYRSPNSSATFLVTAFPRDQPDHELLPVSHLSLEVTPQSLEDYCAELEHICFWSSAQYRVAESQGAHRRKDFFEPVLIGALNSRAAKYLCPHVSLEYSLNAGSSHFVLKQNRLYTRQPLDHDELNGLNARAGQLQARITCTVKLSSRDERKFSRTLDIKLLDRNDNGPKLQESSSKFDFYLDQPYFQADEEAGKKIIYVDKDTLEANAHLVYAVHNDTNGLLRPDCHAYEADHTGRPHTIVSCQLRFSRNGVFRDTPYCVSLEARDLTIESRIDAMSATAHVCYHINLSNLHESDQELPQALPLRSRQHRIFESEEFNGDSAGRSLSSLSPTVEYEKDVSVYRSAASSFRVVQPDSFLDLMRSRSIRFDIVEDKLGAFGITSTSGIVFVKNPQALEEAPETIYFLNVTWIDQQRLSHVRVINVHLVHGRPENTSCELKIKSRSQTCAQIKYPSQCGRYCGLATGGGSCQWRGSNSAMFGTRYGSCVPESRYCPDHVCDPLEELNPMACPQDCTPAGKIVGPHSSNENKKGIYSASGTCICEDNGKCSCAPLDEESKMKKPRKRKNETEAEPLLGGRRGTPPNQPLQDPLLLGVLNVAGFECDRSCMFFVITCPLLFVLLLLCLLIAQRKMLQRRLGKQSMTTSSKQILPESGDGDLALMPLQSGFRFESGDAKWEFPREKLQLDTVLGEGEFGQVLKGFATEIAGLPGITTVAVKMLKKGANSVEYMALLSEFQLLQEVSHPNVIKLLGACTSSEAPLLIIEYARYGSLRSYLRLSRKIECAGVDFADGVEPVNVKMVLTFAWQICKGMAYLTELKLVHRDLAARNVLLADGKICKISDFGLTRDVYEDDAYLKRSRDRVPVKWMAPESLADHVYTSKSDVWSFGVLCWELITLGASPYPGIAPQNLWSLLKTGYRMDRPENCSEAVYSIVRTCWADEPNGRPSFKFLASEFEKLLGNNAKYIDLETNAVSNPLYCQDDSALMTMELGEPESLQHLWSPPKIAYDIHDQGTSYDQSEEEMPMTSTAPPGYDFPRPLIDATAKEQVLRYENDLRFPLNIRKSSCTPSYSNMTTGSPATTSLPHYSVPVKRGRSYLDMTNKSLIPDNLDSREFEKHLSKTISFRFSSLLNLKETGELTPGQQAEDAV</sequence>
<dbReference type="EMBL" id="CH954179">
    <property type="protein sequence ID" value="EDV54453.1"/>
    <property type="molecule type" value="Genomic_DNA"/>
</dbReference>
<dbReference type="InterPro" id="IPR050122">
    <property type="entry name" value="RTK"/>
</dbReference>
<keyword evidence="7" id="KW-1133">Transmembrane helix</keyword>
<evidence type="ECO:0000256" key="3">
    <source>
        <dbReference type="ARBA" id="ARBA00051243"/>
    </source>
</evidence>
<evidence type="ECO:0000313" key="11">
    <source>
        <dbReference type="EMBL" id="EDV54453.1"/>
    </source>
</evidence>
<evidence type="ECO:0000313" key="12">
    <source>
        <dbReference type="EMBL" id="KQS61800.1"/>
    </source>
</evidence>
<dbReference type="PROSITE" id="PS00109">
    <property type="entry name" value="PROTEIN_KINASE_TYR"/>
    <property type="match status" value="1"/>
</dbReference>
<evidence type="ECO:0000259" key="9">
    <source>
        <dbReference type="PROSITE" id="PS50011"/>
    </source>
</evidence>
<feature type="chain" id="PRO_5014298595" evidence="8">
    <location>
        <begin position="24"/>
        <end position="1237"/>
    </location>
</feature>
<keyword evidence="7" id="KW-0812">Transmembrane</keyword>
<dbReference type="GO" id="GO:0005178">
    <property type="term" value="F:integrin binding"/>
    <property type="evidence" value="ECO:0007669"/>
    <property type="project" value="EnsemblMetazoa"/>
</dbReference>
<dbReference type="GO" id="GO:0007015">
    <property type="term" value="P:actin filament organization"/>
    <property type="evidence" value="ECO:0007669"/>
    <property type="project" value="EnsemblMetazoa"/>
</dbReference>
<keyword evidence="4" id="KW-0106">Calcium</keyword>
<dbReference type="SUPFAM" id="SSF56112">
    <property type="entry name" value="Protein kinase-like (PK-like)"/>
    <property type="match status" value="1"/>
</dbReference>
<comment type="catalytic activity">
    <reaction evidence="3">
        <text>L-tyrosyl-[protein] + ATP = O-phospho-L-tyrosyl-[protein] + ADP + H(+)</text>
        <dbReference type="Rhea" id="RHEA:10596"/>
        <dbReference type="Rhea" id="RHEA-COMP:10136"/>
        <dbReference type="Rhea" id="RHEA-COMP:20101"/>
        <dbReference type="ChEBI" id="CHEBI:15378"/>
        <dbReference type="ChEBI" id="CHEBI:30616"/>
        <dbReference type="ChEBI" id="CHEBI:46858"/>
        <dbReference type="ChEBI" id="CHEBI:61978"/>
        <dbReference type="ChEBI" id="CHEBI:456216"/>
        <dbReference type="EC" id="2.7.10.1"/>
    </reaction>
</comment>
<dbReference type="PROSITE" id="PS00232">
    <property type="entry name" value="CADHERIN_1"/>
    <property type="match status" value="1"/>
</dbReference>
<dbReference type="GO" id="GO:0009986">
    <property type="term" value="C:cell surface"/>
    <property type="evidence" value="ECO:0007669"/>
    <property type="project" value="EnsemblMetazoa"/>
</dbReference>
<evidence type="ECO:0000256" key="2">
    <source>
        <dbReference type="ARBA" id="ARBA00023136"/>
    </source>
</evidence>
<dbReference type="GO" id="GO:0030425">
    <property type="term" value="C:dendrite"/>
    <property type="evidence" value="ECO:0007669"/>
    <property type="project" value="EnsemblMetazoa"/>
</dbReference>
<dbReference type="FunFam" id="1.10.510.10:FF:000462">
    <property type="entry name" value="Receptor tyrosine kinase"/>
    <property type="match status" value="1"/>
</dbReference>
<organism evidence="11 13">
    <name type="scientific">Drosophila erecta</name>
    <name type="common">Fruit fly</name>
    <dbReference type="NCBI Taxonomy" id="7220"/>
    <lineage>
        <taxon>Eukaryota</taxon>
        <taxon>Metazoa</taxon>
        <taxon>Ecdysozoa</taxon>
        <taxon>Arthropoda</taxon>
        <taxon>Hexapoda</taxon>
        <taxon>Insecta</taxon>
        <taxon>Pterygota</taxon>
        <taxon>Neoptera</taxon>
        <taxon>Endopterygota</taxon>
        <taxon>Diptera</taxon>
        <taxon>Brachycera</taxon>
        <taxon>Muscomorpha</taxon>
        <taxon>Ephydroidea</taxon>
        <taxon>Drosophilidae</taxon>
        <taxon>Drosophila</taxon>
        <taxon>Sophophora</taxon>
    </lineage>
</organism>
<dbReference type="FunFam" id="3.30.200.20:FF:000690">
    <property type="entry name" value="Receptor tyrosine kinase"/>
    <property type="match status" value="1"/>
</dbReference>
<evidence type="ECO:0000256" key="4">
    <source>
        <dbReference type="PROSITE-ProRule" id="PRU00043"/>
    </source>
</evidence>
<dbReference type="InterPro" id="IPR002126">
    <property type="entry name" value="Cadherin-like_dom"/>
</dbReference>
<evidence type="ECO:0000256" key="1">
    <source>
        <dbReference type="ARBA" id="ARBA00004167"/>
    </source>
</evidence>
<dbReference type="GO" id="GO:0043235">
    <property type="term" value="C:receptor complex"/>
    <property type="evidence" value="ECO:0007669"/>
    <property type="project" value="TreeGrafter"/>
</dbReference>
<reference evidence="11" key="3">
    <citation type="submission" date="2015-11" db="EMBL/GenBank/DDBJ databases">
        <authorList>
            <consortium name="FlyBase"/>
        </authorList>
    </citation>
    <scope>NUCLEOTIDE SEQUENCE</scope>
    <source>
        <strain evidence="11">TSC#14021-0224.01</strain>
    </source>
</reference>
<feature type="domain" description="Cadherin" evidence="10">
    <location>
        <begin position="187"/>
        <end position="262"/>
    </location>
</feature>
<dbReference type="eggNOG" id="KOG0200">
    <property type="taxonomic scope" value="Eukaryota"/>
</dbReference>
<dbReference type="InterPro" id="IPR017441">
    <property type="entry name" value="Protein_kinase_ATP_BS"/>
</dbReference>
<dbReference type="KEGG" id="der:6548796"/>
<dbReference type="EMBL" id="CH954179">
    <property type="protein sequence ID" value="KQS61800.1"/>
    <property type="molecule type" value="Genomic_DNA"/>
</dbReference>
<dbReference type="OrthoDB" id="3256376at2759"/>
<dbReference type="OMA" id="AFVINVH"/>
<evidence type="ECO:0000256" key="6">
    <source>
        <dbReference type="SAM" id="MobiDB-lite"/>
    </source>
</evidence>
<dbReference type="PROSITE" id="PS50011">
    <property type="entry name" value="PROTEIN_KINASE_DOM"/>
    <property type="match status" value="1"/>
</dbReference>
<dbReference type="PRINTS" id="PR00109">
    <property type="entry name" value="TYRKINASE"/>
</dbReference>
<keyword evidence="8" id="KW-0732">Signal</keyword>
<keyword evidence="2 7" id="KW-0472">Membrane</keyword>
<dbReference type="GO" id="GO:0005886">
    <property type="term" value="C:plasma membrane"/>
    <property type="evidence" value="ECO:0007669"/>
    <property type="project" value="EnsemblMetazoa"/>
</dbReference>
<dbReference type="GO" id="GO:0007169">
    <property type="term" value="P:cell surface receptor protein tyrosine kinase signaling pathway"/>
    <property type="evidence" value="ECO:0007669"/>
    <property type="project" value="TreeGrafter"/>
</dbReference>
<dbReference type="PANTHER" id="PTHR24416:SF617">
    <property type="entry name" value="RET ONCOGENE, ISOFORM A"/>
    <property type="match status" value="1"/>
</dbReference>
<dbReference type="Pfam" id="PF22540">
    <property type="entry name" value="RET_CRD"/>
    <property type="match status" value="1"/>
</dbReference>
<dbReference type="EC" id="2.7.10.-" evidence="11 12"/>
<dbReference type="GO" id="GO:0005509">
    <property type="term" value="F:calcium ion binding"/>
    <property type="evidence" value="ECO:0007669"/>
    <property type="project" value="UniProtKB-UniRule"/>
</dbReference>
<proteinExistence type="predicted"/>
<feature type="binding site" evidence="5">
    <location>
        <position position="807"/>
    </location>
    <ligand>
        <name>ATP</name>
        <dbReference type="ChEBI" id="CHEBI:30616"/>
    </ligand>
</feature>
<evidence type="ECO:0000259" key="10">
    <source>
        <dbReference type="PROSITE" id="PS50268"/>
    </source>
</evidence>
<dbReference type="Proteomes" id="UP000008711">
    <property type="component" value="Unassembled WGS sequence"/>
</dbReference>
<dbReference type="InterPro" id="IPR008266">
    <property type="entry name" value="Tyr_kinase_AS"/>
</dbReference>
<feature type="transmembrane region" description="Helical" evidence="7">
    <location>
        <begin position="698"/>
        <end position="718"/>
    </location>
</feature>
<dbReference type="GO" id="GO:0007156">
    <property type="term" value="P:homophilic cell adhesion via plasma membrane adhesion molecules"/>
    <property type="evidence" value="ECO:0007669"/>
    <property type="project" value="InterPro"/>
</dbReference>
<dbReference type="InterPro" id="IPR011009">
    <property type="entry name" value="Kinase-like_dom_sf"/>
</dbReference>
<keyword evidence="5" id="KW-0067">ATP-binding</keyword>
<dbReference type="AlphaFoldDB" id="B3NKT0"/>
<dbReference type="GO" id="GO:0004714">
    <property type="term" value="F:transmembrane receptor protein tyrosine kinase activity"/>
    <property type="evidence" value="ECO:0007669"/>
    <property type="project" value="UniProtKB-EC"/>
</dbReference>
<feature type="domain" description="Protein kinase" evidence="9">
    <location>
        <begin position="773"/>
        <end position="1048"/>
    </location>
</feature>
<protein>
    <submittedName>
        <fullName evidence="11">Uncharacterized protein, isoform A</fullName>
    </submittedName>
    <submittedName>
        <fullName evidence="12">Uncharacterized protein, isoform B</fullName>
        <ecNumber evidence="11 12">2.7.10.-</ecNumber>
    </submittedName>
</protein>
<keyword evidence="5" id="KW-0547">Nucleotide-binding</keyword>
<keyword evidence="11" id="KW-0808">Transferase</keyword>
<comment type="subcellular location">
    <subcellularLocation>
        <location evidence="1">Membrane</location>
        <topology evidence="1">Single-pass membrane protein</topology>
    </subcellularLocation>
</comment>
<evidence type="ECO:0000256" key="7">
    <source>
        <dbReference type="SAM" id="Phobius"/>
    </source>
</evidence>
<name>B3NKT0_DROER</name>